<comment type="caution">
    <text evidence="5">The sequence shown here is derived from an EMBL/GenBank/DDBJ whole genome shotgun (WGS) entry which is preliminary data.</text>
</comment>
<dbReference type="EMBL" id="JBHRTS010000004">
    <property type="protein sequence ID" value="MFC3194453.1"/>
    <property type="molecule type" value="Genomic_DNA"/>
</dbReference>
<evidence type="ECO:0000256" key="2">
    <source>
        <dbReference type="HAMAP-Rule" id="MF_02087"/>
    </source>
</evidence>
<dbReference type="InterPro" id="IPR011078">
    <property type="entry name" value="PyrdxlP_homeostasis"/>
</dbReference>
<sequence>MQTVIARIEQAVQQAAAATTPRLLAVSKKQPVERLQSLYGLGQRHFGESYVQEALAKMAQFGSAEIVWHFIGPVQSNKTKQLAAHFDWVQSVDRMKILRRLNDQRPADLPPLNVLLQLKVGDEDSKSGAQVADVLSMADAAKGMSRIKLRGLMCIPPPSDQLATQRAYFNQAHQLFDSMRQKYPDMDTLSMGMSGDLEAAIMEGSTMVRIGTDLMGRRD</sequence>
<evidence type="ECO:0000313" key="5">
    <source>
        <dbReference type="EMBL" id="MFC3194453.1"/>
    </source>
</evidence>
<dbReference type="Gene3D" id="3.20.20.10">
    <property type="entry name" value="Alanine racemase"/>
    <property type="match status" value="1"/>
</dbReference>
<evidence type="ECO:0000256" key="1">
    <source>
        <dbReference type="ARBA" id="ARBA00022898"/>
    </source>
</evidence>
<accession>A0ABV7JDZ7</accession>
<dbReference type="NCBIfam" id="TIGR00044">
    <property type="entry name" value="YggS family pyridoxal phosphate-dependent enzyme"/>
    <property type="match status" value="1"/>
</dbReference>
<dbReference type="PANTHER" id="PTHR10146">
    <property type="entry name" value="PROLINE SYNTHETASE CO-TRANSCRIBED BACTERIAL HOMOLOG PROTEIN"/>
    <property type="match status" value="1"/>
</dbReference>
<dbReference type="PROSITE" id="PS01211">
    <property type="entry name" value="UPF0001"/>
    <property type="match status" value="1"/>
</dbReference>
<reference evidence="6" key="1">
    <citation type="journal article" date="2019" name="Int. J. Syst. Evol. Microbiol.">
        <title>The Global Catalogue of Microorganisms (GCM) 10K type strain sequencing project: providing services to taxonomists for standard genome sequencing and annotation.</title>
        <authorList>
            <consortium name="The Broad Institute Genomics Platform"/>
            <consortium name="The Broad Institute Genome Sequencing Center for Infectious Disease"/>
            <person name="Wu L."/>
            <person name="Ma J."/>
        </authorList>
    </citation>
    <scope>NUCLEOTIDE SEQUENCE [LARGE SCALE GENOMIC DNA]</scope>
    <source>
        <strain evidence="6">KCTC 42953</strain>
    </source>
</reference>
<evidence type="ECO:0000313" key="6">
    <source>
        <dbReference type="Proteomes" id="UP001595533"/>
    </source>
</evidence>
<evidence type="ECO:0000259" key="4">
    <source>
        <dbReference type="Pfam" id="PF01168"/>
    </source>
</evidence>
<gene>
    <name evidence="5" type="ORF">ACFODZ_09390</name>
</gene>
<feature type="modified residue" description="N6-(pyridoxal phosphate)lysine" evidence="2">
    <location>
        <position position="28"/>
    </location>
</feature>
<keyword evidence="6" id="KW-1185">Reference proteome</keyword>
<dbReference type="InterPro" id="IPR029066">
    <property type="entry name" value="PLP-binding_barrel"/>
</dbReference>
<dbReference type="InterPro" id="IPR001608">
    <property type="entry name" value="Ala_racemase_N"/>
</dbReference>
<evidence type="ECO:0000256" key="3">
    <source>
        <dbReference type="RuleBase" id="RU004514"/>
    </source>
</evidence>
<dbReference type="HAMAP" id="MF_02087">
    <property type="entry name" value="PLP_homeostasis"/>
    <property type="match status" value="1"/>
</dbReference>
<protein>
    <recommendedName>
        <fullName evidence="2">Pyridoxal phosphate homeostasis protein</fullName>
        <shortName evidence="2">PLP homeostasis protein</shortName>
    </recommendedName>
</protein>
<dbReference type="Proteomes" id="UP001595533">
    <property type="component" value="Unassembled WGS sequence"/>
</dbReference>
<feature type="domain" description="Alanine racemase N-terminal" evidence="4">
    <location>
        <begin position="12"/>
        <end position="217"/>
    </location>
</feature>
<comment type="similarity">
    <text evidence="2 3">Belongs to the pyridoxal phosphate-binding protein YggS/PROSC family.</text>
</comment>
<dbReference type="PIRSF" id="PIRSF004848">
    <property type="entry name" value="YBL036c_PLPDEIII"/>
    <property type="match status" value="1"/>
</dbReference>
<proteinExistence type="inferred from homology"/>
<comment type="function">
    <text evidence="2">Pyridoxal 5'-phosphate (PLP)-binding protein, which is involved in PLP homeostasis.</text>
</comment>
<organism evidence="5 6">
    <name type="scientific">Marinicella sediminis</name>
    <dbReference type="NCBI Taxonomy" id="1792834"/>
    <lineage>
        <taxon>Bacteria</taxon>
        <taxon>Pseudomonadati</taxon>
        <taxon>Pseudomonadota</taxon>
        <taxon>Gammaproteobacteria</taxon>
        <taxon>Lysobacterales</taxon>
        <taxon>Marinicellaceae</taxon>
        <taxon>Marinicella</taxon>
    </lineage>
</organism>
<dbReference type="PANTHER" id="PTHR10146:SF14">
    <property type="entry name" value="PYRIDOXAL PHOSPHATE HOMEOSTASIS PROTEIN"/>
    <property type="match status" value="1"/>
</dbReference>
<dbReference type="Pfam" id="PF01168">
    <property type="entry name" value="Ala_racemase_N"/>
    <property type="match status" value="1"/>
</dbReference>
<dbReference type="SUPFAM" id="SSF51419">
    <property type="entry name" value="PLP-binding barrel"/>
    <property type="match status" value="1"/>
</dbReference>
<name>A0ABV7JDZ7_9GAMM</name>
<keyword evidence="1 2" id="KW-0663">Pyridoxal phosphate</keyword>